<evidence type="ECO:0000313" key="3">
    <source>
        <dbReference type="Proteomes" id="UP000184420"/>
    </source>
</evidence>
<dbReference type="RefSeq" id="WP_073077860.1">
    <property type="nucleotide sequence ID" value="NZ_FRBL01000001.1"/>
</dbReference>
<accession>A0A1M6WF47</accession>
<reference evidence="2 3" key="1">
    <citation type="submission" date="2016-11" db="EMBL/GenBank/DDBJ databases">
        <authorList>
            <person name="Jaros S."/>
            <person name="Januszkiewicz K."/>
            <person name="Wedrychowicz H."/>
        </authorList>
    </citation>
    <scope>NUCLEOTIDE SEQUENCE [LARGE SCALE GENOMIC DNA]</scope>
    <source>
        <strain evidence="2 3">DSM 27406</strain>
    </source>
</reference>
<keyword evidence="1" id="KW-1133">Transmembrane helix</keyword>
<name>A0A1M6WF47_9BACT</name>
<evidence type="ECO:0000256" key="1">
    <source>
        <dbReference type="SAM" id="Phobius"/>
    </source>
</evidence>
<dbReference type="AlphaFoldDB" id="A0A1M6WF47"/>
<protein>
    <submittedName>
        <fullName evidence="2">Uncharacterized protein</fullName>
    </submittedName>
</protein>
<organism evidence="2 3">
    <name type="scientific">Chitinophaga jiangningensis</name>
    <dbReference type="NCBI Taxonomy" id="1419482"/>
    <lineage>
        <taxon>Bacteria</taxon>
        <taxon>Pseudomonadati</taxon>
        <taxon>Bacteroidota</taxon>
        <taxon>Chitinophagia</taxon>
        <taxon>Chitinophagales</taxon>
        <taxon>Chitinophagaceae</taxon>
        <taxon>Chitinophaga</taxon>
    </lineage>
</organism>
<keyword evidence="1" id="KW-0812">Transmembrane</keyword>
<sequence>MPETKIGFSQLERPAPLWYRRFVNAMAIFIIPGATAMIEDFGLPELTEKRVLKLLIFTLALLKGIQLMLGNGQSYTDSAKTLLFVAICYSLSGCMSLPHARTLFERQPNSFADLSAKYFPCVTDSAGRIPIFTPVNNTDYTPTIDSLQRAGDSLRNRLEHDRQYAADSISDKCAALVGGFQIQTMRLLKKIDSLQRSYRPCLPDSIPVPYPVKSSAELQMIHEKEAEIGRLNVVVAKCDVTIARLWSAVGALTLLVTGYFIYKFRKK</sequence>
<dbReference type="Proteomes" id="UP000184420">
    <property type="component" value="Unassembled WGS sequence"/>
</dbReference>
<dbReference type="OrthoDB" id="9874905at2"/>
<proteinExistence type="predicted"/>
<dbReference type="EMBL" id="FRBL01000001">
    <property type="protein sequence ID" value="SHK92402.1"/>
    <property type="molecule type" value="Genomic_DNA"/>
</dbReference>
<feature type="transmembrane region" description="Helical" evidence="1">
    <location>
        <begin position="245"/>
        <end position="262"/>
    </location>
</feature>
<gene>
    <name evidence="2" type="ORF">SAMN05444266_101604</name>
</gene>
<dbReference type="STRING" id="1419482.SAMN05444266_101604"/>
<evidence type="ECO:0000313" key="2">
    <source>
        <dbReference type="EMBL" id="SHK92402.1"/>
    </source>
</evidence>
<keyword evidence="1" id="KW-0472">Membrane</keyword>
<keyword evidence="3" id="KW-1185">Reference proteome</keyword>